<evidence type="ECO:0000256" key="4">
    <source>
        <dbReference type="SAM" id="MobiDB-lite"/>
    </source>
</evidence>
<organism evidence="6 7">
    <name type="scientific">Cyclospora cayetanensis</name>
    <dbReference type="NCBI Taxonomy" id="88456"/>
    <lineage>
        <taxon>Eukaryota</taxon>
        <taxon>Sar</taxon>
        <taxon>Alveolata</taxon>
        <taxon>Apicomplexa</taxon>
        <taxon>Conoidasida</taxon>
        <taxon>Coccidia</taxon>
        <taxon>Eucoccidiorida</taxon>
        <taxon>Eimeriorina</taxon>
        <taxon>Eimeriidae</taxon>
        <taxon>Cyclospora</taxon>
    </lineage>
</organism>
<dbReference type="InterPro" id="IPR051972">
    <property type="entry name" value="Glutamate-rich_WD_repeat"/>
</dbReference>
<dbReference type="SMART" id="SM00320">
    <property type="entry name" value="WD40"/>
    <property type="match status" value="6"/>
</dbReference>
<dbReference type="GO" id="GO:0042254">
    <property type="term" value="P:ribosome biogenesis"/>
    <property type="evidence" value="ECO:0007669"/>
    <property type="project" value="TreeGrafter"/>
</dbReference>
<dbReference type="OrthoDB" id="2161379at2759"/>
<dbReference type="SUPFAM" id="SSF50978">
    <property type="entry name" value="WD40 repeat-like"/>
    <property type="match status" value="1"/>
</dbReference>
<dbReference type="GeneID" id="34622148"/>
<dbReference type="InterPro" id="IPR022052">
    <property type="entry name" value="Histone-bd_RBBP4-like_N"/>
</dbReference>
<gene>
    <name evidence="7" type="primary">LOC34622148</name>
</gene>
<feature type="repeat" description="WD" evidence="3">
    <location>
        <begin position="536"/>
        <end position="571"/>
    </location>
</feature>
<dbReference type="InterPro" id="IPR001680">
    <property type="entry name" value="WD40_rpt"/>
</dbReference>
<feature type="region of interest" description="Disordered" evidence="4">
    <location>
        <begin position="302"/>
        <end position="322"/>
    </location>
</feature>
<sequence length="628" mass="69494">MVLTASGRCPAVVPQCRGSDSTCARSATAPAHESRQARQALTRRRKFQWNTPLAARARAKIEVDARFAAWGHCPTAMRYGASTEGQSFKPLLYPLPRASAKASLVRGLGERLSAQSQEGESGCIAAYAVGKVTKMSEAKDGGLEFEDPYGDDLDDEEQQELERVLRKQQRKQQQRGGSKSDSNKKAVASAAEEDWSEESESEEMDADEDEDEDDAERLQVWRPGVDTLGEDEILECDASAYEFLHRLQTAWPCLSFDFIPDSLGAARTKCPHTCYAVGGTQSEEGGDGLYIMKWHRLHKTQHDDDSSLSEEESDEEESEEDAKLEFRIIAHKGAVNRVRCCPQMPRLTAAWSDMGVVGVWDIDKHLKRLDEPGAAGPPPDPHQKPMYEFKGHGEEGFAMDWNPLHVGKLLSGDVAGQVFLWLPREGGWDVQPLFQSKKNKGTKKGPLATVEELQWKPLDDGKGEIFAASSNDGSIKLWDLRIGCSSPSAALIDAHNSDINAMRFSPLHAHLILSGDEEGTAKVFDLRCPQMPLSEMEWHKKPITCVDWHPSDEAVFAVSSLDDSLTIWDMSVEREGNAQPQEGNLPEQLMFVHGGQQHISELHFHPQIPGCIATTASDGFNVFKTSNI</sequence>
<reference evidence="7" key="1">
    <citation type="submission" date="2025-08" db="UniProtKB">
        <authorList>
            <consortium name="RefSeq"/>
        </authorList>
    </citation>
    <scope>IDENTIFICATION</scope>
</reference>
<feature type="repeat" description="WD" evidence="3">
    <location>
        <begin position="492"/>
        <end position="527"/>
    </location>
</feature>
<feature type="compositionally biased region" description="Acidic residues" evidence="4">
    <location>
        <begin position="306"/>
        <end position="320"/>
    </location>
</feature>
<dbReference type="Pfam" id="PF12265">
    <property type="entry name" value="CAF1C_H4-bd"/>
    <property type="match status" value="1"/>
</dbReference>
<accession>A0A6P6RXU2</accession>
<keyword evidence="6" id="KW-1185">Reference proteome</keyword>
<protein>
    <submittedName>
        <fullName evidence="7">Glutamate-rich WD repeat-containing protein 1</fullName>
    </submittedName>
</protein>
<proteinExistence type="predicted"/>
<dbReference type="RefSeq" id="XP_026192693.1">
    <property type="nucleotide sequence ID" value="XM_026336908.1"/>
</dbReference>
<dbReference type="GO" id="GO:0005730">
    <property type="term" value="C:nucleolus"/>
    <property type="evidence" value="ECO:0007669"/>
    <property type="project" value="TreeGrafter"/>
</dbReference>
<feature type="repeat" description="WD" evidence="3">
    <location>
        <begin position="463"/>
        <end position="481"/>
    </location>
</feature>
<feature type="domain" description="Histone-binding protein RBBP4-like N-terminal" evidence="5">
    <location>
        <begin position="231"/>
        <end position="298"/>
    </location>
</feature>
<dbReference type="InterPro" id="IPR015943">
    <property type="entry name" value="WD40/YVTN_repeat-like_dom_sf"/>
</dbReference>
<evidence type="ECO:0000313" key="6">
    <source>
        <dbReference type="Proteomes" id="UP000515125"/>
    </source>
</evidence>
<dbReference type="Gene3D" id="2.130.10.10">
    <property type="entry name" value="YVTN repeat-like/Quinoprotein amine dehydrogenase"/>
    <property type="match status" value="1"/>
</dbReference>
<dbReference type="Proteomes" id="UP000515125">
    <property type="component" value="Unplaced"/>
</dbReference>
<name>A0A6P6RXU2_9EIME</name>
<keyword evidence="1 3" id="KW-0853">WD repeat</keyword>
<dbReference type="PANTHER" id="PTHR45903:SF1">
    <property type="entry name" value="GLUTAMATE-RICH WD REPEAT-CONTAINING PROTEIN 1"/>
    <property type="match status" value="1"/>
</dbReference>
<evidence type="ECO:0000256" key="3">
    <source>
        <dbReference type="PROSITE-ProRule" id="PRU00221"/>
    </source>
</evidence>
<dbReference type="InterPro" id="IPR036322">
    <property type="entry name" value="WD40_repeat_dom_sf"/>
</dbReference>
<feature type="compositionally biased region" description="Acidic residues" evidence="4">
    <location>
        <begin position="191"/>
        <end position="215"/>
    </location>
</feature>
<dbReference type="PROSITE" id="PS50294">
    <property type="entry name" value="WD_REPEATS_REGION"/>
    <property type="match status" value="1"/>
</dbReference>
<evidence type="ECO:0000259" key="5">
    <source>
        <dbReference type="Pfam" id="PF12265"/>
    </source>
</evidence>
<dbReference type="AlphaFoldDB" id="A0A6P6RXU2"/>
<dbReference type="Pfam" id="PF00400">
    <property type="entry name" value="WD40"/>
    <property type="match status" value="3"/>
</dbReference>
<dbReference type="PROSITE" id="PS50082">
    <property type="entry name" value="WD_REPEATS_2"/>
    <property type="match status" value="3"/>
</dbReference>
<feature type="compositionally biased region" description="Acidic residues" evidence="4">
    <location>
        <begin position="143"/>
        <end position="159"/>
    </location>
</feature>
<evidence type="ECO:0000256" key="1">
    <source>
        <dbReference type="ARBA" id="ARBA00022574"/>
    </source>
</evidence>
<evidence type="ECO:0000256" key="2">
    <source>
        <dbReference type="ARBA" id="ARBA00022737"/>
    </source>
</evidence>
<dbReference type="PANTHER" id="PTHR45903">
    <property type="entry name" value="GLUTAMATE-RICH WD REPEAT-CONTAINING PROTEIN 1"/>
    <property type="match status" value="1"/>
</dbReference>
<evidence type="ECO:0000313" key="7">
    <source>
        <dbReference type="RefSeq" id="XP_026192693.1"/>
    </source>
</evidence>
<keyword evidence="2" id="KW-0677">Repeat</keyword>
<feature type="region of interest" description="Disordered" evidence="4">
    <location>
        <begin position="141"/>
        <end position="216"/>
    </location>
</feature>